<dbReference type="EMBL" id="WHVB01000006">
    <property type="protein sequence ID" value="KAF8481636.1"/>
    <property type="molecule type" value="Genomic_DNA"/>
</dbReference>
<organism evidence="1 2">
    <name type="scientific">Russula ochroleuca</name>
    <dbReference type="NCBI Taxonomy" id="152965"/>
    <lineage>
        <taxon>Eukaryota</taxon>
        <taxon>Fungi</taxon>
        <taxon>Dikarya</taxon>
        <taxon>Basidiomycota</taxon>
        <taxon>Agaricomycotina</taxon>
        <taxon>Agaricomycetes</taxon>
        <taxon>Russulales</taxon>
        <taxon>Russulaceae</taxon>
        <taxon>Russula</taxon>
    </lineage>
</organism>
<evidence type="ECO:0000313" key="2">
    <source>
        <dbReference type="Proteomes" id="UP000759537"/>
    </source>
</evidence>
<accession>A0A9P5MY00</accession>
<reference evidence="1" key="2">
    <citation type="journal article" date="2020" name="Nat. Commun.">
        <title>Large-scale genome sequencing of mycorrhizal fungi provides insights into the early evolution of symbiotic traits.</title>
        <authorList>
            <person name="Miyauchi S."/>
            <person name="Kiss E."/>
            <person name="Kuo A."/>
            <person name="Drula E."/>
            <person name="Kohler A."/>
            <person name="Sanchez-Garcia M."/>
            <person name="Morin E."/>
            <person name="Andreopoulos B."/>
            <person name="Barry K.W."/>
            <person name="Bonito G."/>
            <person name="Buee M."/>
            <person name="Carver A."/>
            <person name="Chen C."/>
            <person name="Cichocki N."/>
            <person name="Clum A."/>
            <person name="Culley D."/>
            <person name="Crous P.W."/>
            <person name="Fauchery L."/>
            <person name="Girlanda M."/>
            <person name="Hayes R.D."/>
            <person name="Keri Z."/>
            <person name="LaButti K."/>
            <person name="Lipzen A."/>
            <person name="Lombard V."/>
            <person name="Magnuson J."/>
            <person name="Maillard F."/>
            <person name="Murat C."/>
            <person name="Nolan M."/>
            <person name="Ohm R.A."/>
            <person name="Pangilinan J."/>
            <person name="Pereira M.F."/>
            <person name="Perotto S."/>
            <person name="Peter M."/>
            <person name="Pfister S."/>
            <person name="Riley R."/>
            <person name="Sitrit Y."/>
            <person name="Stielow J.B."/>
            <person name="Szollosi G."/>
            <person name="Zifcakova L."/>
            <person name="Stursova M."/>
            <person name="Spatafora J.W."/>
            <person name="Tedersoo L."/>
            <person name="Vaario L.M."/>
            <person name="Yamada A."/>
            <person name="Yan M."/>
            <person name="Wang P."/>
            <person name="Xu J."/>
            <person name="Bruns T."/>
            <person name="Baldrian P."/>
            <person name="Vilgalys R."/>
            <person name="Dunand C."/>
            <person name="Henrissat B."/>
            <person name="Grigoriev I.V."/>
            <person name="Hibbett D."/>
            <person name="Nagy L.G."/>
            <person name="Martin F.M."/>
        </authorList>
    </citation>
    <scope>NUCLEOTIDE SEQUENCE</scope>
    <source>
        <strain evidence="1">Prilba</strain>
    </source>
</reference>
<sequence>MDGMPSDWENTVDDNVDKLGLSQWHQLLLPFLGVKKLHIGSSLTLELSEALGLVVGGLVLELLPELQELEVQLEVDRTRRAFSEFVENRESVGLPVRLLAAPISQADPKVPCAELEVSCADPEVPCADPEVTCADPEVPRADSEVHHKIDAKPFLRYMKYVGRPYRNQAMGLISVCRTFLQAENQTFHSYYELRSVSQVVDDALKSATGMQKEKSKRADEKFKKAIDVLRDHEKKCHSNEIVAKRMAAADAKDKSSLTIWNRLKEKFRPSVKKGTVMVEFHIHGSLLDRSPTIAKLILGPHSDLSEVLWIFCRLKDKNKRLALRQNPHFYEKLPTEPETYEAGFRMDPIETFQHGSLKISVLVDNPDQAGWVFLETARETRAFGDVWIPNNAIIFKGSCLLCFFLSLSDTLLGVCGKLEGENTIAAAIKGIPNLWCFEEPPLSLTSQLALSPSSRNSPLIVTATQITSASGKLIQDWREPIHRMLQFRDVNIRITDKPPPSGSSFGYSATSS</sequence>
<gene>
    <name evidence="1" type="ORF">DFH94DRAFT_732049</name>
</gene>
<comment type="caution">
    <text evidence="1">The sequence shown here is derived from an EMBL/GenBank/DDBJ whole genome shotgun (WGS) entry which is preliminary data.</text>
</comment>
<name>A0A9P5MY00_9AGAM</name>
<proteinExistence type="predicted"/>
<dbReference type="Proteomes" id="UP000759537">
    <property type="component" value="Unassembled WGS sequence"/>
</dbReference>
<protein>
    <submittedName>
        <fullName evidence="1">Uncharacterized protein</fullName>
    </submittedName>
</protein>
<dbReference type="AlphaFoldDB" id="A0A9P5MY00"/>
<reference evidence="1" key="1">
    <citation type="submission" date="2019-10" db="EMBL/GenBank/DDBJ databases">
        <authorList>
            <consortium name="DOE Joint Genome Institute"/>
            <person name="Kuo A."/>
            <person name="Miyauchi S."/>
            <person name="Kiss E."/>
            <person name="Drula E."/>
            <person name="Kohler A."/>
            <person name="Sanchez-Garcia M."/>
            <person name="Andreopoulos B."/>
            <person name="Barry K.W."/>
            <person name="Bonito G."/>
            <person name="Buee M."/>
            <person name="Carver A."/>
            <person name="Chen C."/>
            <person name="Cichocki N."/>
            <person name="Clum A."/>
            <person name="Culley D."/>
            <person name="Crous P.W."/>
            <person name="Fauchery L."/>
            <person name="Girlanda M."/>
            <person name="Hayes R."/>
            <person name="Keri Z."/>
            <person name="LaButti K."/>
            <person name="Lipzen A."/>
            <person name="Lombard V."/>
            <person name="Magnuson J."/>
            <person name="Maillard F."/>
            <person name="Morin E."/>
            <person name="Murat C."/>
            <person name="Nolan M."/>
            <person name="Ohm R."/>
            <person name="Pangilinan J."/>
            <person name="Pereira M."/>
            <person name="Perotto S."/>
            <person name="Peter M."/>
            <person name="Riley R."/>
            <person name="Sitrit Y."/>
            <person name="Stielow B."/>
            <person name="Szollosi G."/>
            <person name="Zifcakova L."/>
            <person name="Stursova M."/>
            <person name="Spatafora J.W."/>
            <person name="Tedersoo L."/>
            <person name="Vaario L.-M."/>
            <person name="Yamada A."/>
            <person name="Yan M."/>
            <person name="Wang P."/>
            <person name="Xu J."/>
            <person name="Bruns T."/>
            <person name="Baldrian P."/>
            <person name="Vilgalys R."/>
            <person name="Henrissat B."/>
            <person name="Grigoriev I.V."/>
            <person name="Hibbett D."/>
            <person name="Nagy L.G."/>
            <person name="Martin F.M."/>
        </authorList>
    </citation>
    <scope>NUCLEOTIDE SEQUENCE</scope>
    <source>
        <strain evidence="1">Prilba</strain>
    </source>
</reference>
<keyword evidence="2" id="KW-1185">Reference proteome</keyword>
<evidence type="ECO:0000313" key="1">
    <source>
        <dbReference type="EMBL" id="KAF8481636.1"/>
    </source>
</evidence>
<dbReference type="OrthoDB" id="3258774at2759"/>